<evidence type="ECO:0000259" key="5">
    <source>
        <dbReference type="Pfam" id="PF08100"/>
    </source>
</evidence>
<protein>
    <submittedName>
        <fullName evidence="6">Methyltransferase</fullName>
    </submittedName>
</protein>
<accession>A0ABU2NL04</accession>
<dbReference type="Gene3D" id="1.10.10.10">
    <property type="entry name" value="Winged helix-like DNA-binding domain superfamily/Winged helix DNA-binding domain"/>
    <property type="match status" value="1"/>
</dbReference>
<dbReference type="Pfam" id="PF08100">
    <property type="entry name" value="Dimerisation"/>
    <property type="match status" value="1"/>
</dbReference>
<keyword evidence="3" id="KW-0949">S-adenosyl-L-methionine</keyword>
<keyword evidence="7" id="KW-1185">Reference proteome</keyword>
<dbReference type="InterPro" id="IPR036390">
    <property type="entry name" value="WH_DNA-bd_sf"/>
</dbReference>
<dbReference type="Proteomes" id="UP001183414">
    <property type="component" value="Unassembled WGS sequence"/>
</dbReference>
<feature type="domain" description="O-methyltransferase dimerisation" evidence="5">
    <location>
        <begin position="17"/>
        <end position="90"/>
    </location>
</feature>
<evidence type="ECO:0000313" key="6">
    <source>
        <dbReference type="EMBL" id="MDT0377593.1"/>
    </source>
</evidence>
<dbReference type="PROSITE" id="PS51683">
    <property type="entry name" value="SAM_OMT_II"/>
    <property type="match status" value="1"/>
</dbReference>
<dbReference type="InterPro" id="IPR029063">
    <property type="entry name" value="SAM-dependent_MTases_sf"/>
</dbReference>
<evidence type="ECO:0000313" key="7">
    <source>
        <dbReference type="Proteomes" id="UP001183414"/>
    </source>
</evidence>
<dbReference type="GO" id="GO:0032259">
    <property type="term" value="P:methylation"/>
    <property type="evidence" value="ECO:0007669"/>
    <property type="project" value="UniProtKB-KW"/>
</dbReference>
<dbReference type="InterPro" id="IPR036388">
    <property type="entry name" value="WH-like_DNA-bd_sf"/>
</dbReference>
<dbReference type="EMBL" id="JAVREQ010000001">
    <property type="protein sequence ID" value="MDT0377593.1"/>
    <property type="molecule type" value="Genomic_DNA"/>
</dbReference>
<dbReference type="RefSeq" id="WP_311671544.1">
    <property type="nucleotide sequence ID" value="NZ_JAVREQ010000001.1"/>
</dbReference>
<gene>
    <name evidence="6" type="ORF">RM572_02235</name>
</gene>
<reference evidence="7" key="1">
    <citation type="submission" date="2023-07" db="EMBL/GenBank/DDBJ databases">
        <title>30 novel species of actinomycetes from the DSMZ collection.</title>
        <authorList>
            <person name="Nouioui I."/>
        </authorList>
    </citation>
    <scope>NUCLEOTIDE SEQUENCE [LARGE SCALE GENOMIC DNA]</scope>
    <source>
        <strain evidence="7">DSM 42041</strain>
    </source>
</reference>
<feature type="domain" description="O-methyltransferase C-terminal" evidence="4">
    <location>
        <begin position="113"/>
        <end position="325"/>
    </location>
</feature>
<dbReference type="SUPFAM" id="SSF53335">
    <property type="entry name" value="S-adenosyl-L-methionine-dependent methyltransferases"/>
    <property type="match status" value="1"/>
</dbReference>
<keyword evidence="2" id="KW-0808">Transferase</keyword>
<keyword evidence="1 6" id="KW-0489">Methyltransferase</keyword>
<evidence type="ECO:0000256" key="1">
    <source>
        <dbReference type="ARBA" id="ARBA00022603"/>
    </source>
</evidence>
<dbReference type="InterPro" id="IPR001077">
    <property type="entry name" value="COMT_C"/>
</dbReference>
<comment type="caution">
    <text evidence="6">The sequence shown here is derived from an EMBL/GenBank/DDBJ whole genome shotgun (WGS) entry which is preliminary data.</text>
</comment>
<dbReference type="InterPro" id="IPR012967">
    <property type="entry name" value="COMT_dimerisation"/>
</dbReference>
<sequence>MTDATGEAAAMRAATVSLVYGFAFSQVAGTVARLGVPAALGEQAEHVEKLAAATGTHAPSLLRLLRAAAGLGVLTEHPGDRFALTALGAALRDEPSLRALLDLYGDRSVWAAYGALEDAVRTGRSGFEAAHGTGLFDVLEEDEALAGRFHGAMTGVTAAQVPAIVRACDVAAGAHVVDVGGGDGTLLAALLGARPGLRGTLVERPGALPAARRTLAAAGVAEDRCAVVEGDFFASVPDGGDAYLLKNILHNWSDADCVRLLRTCGRAAAARGGRVLVPTLVLPDGDAPGGREEAALMALSDVEMMVLTSGRERTRAEYDALFAAADLEPGASVPLEGLPGHHLLTAWPRPS</sequence>
<dbReference type="PANTHER" id="PTHR43712:SF2">
    <property type="entry name" value="O-METHYLTRANSFERASE CICE"/>
    <property type="match status" value="1"/>
</dbReference>
<dbReference type="SUPFAM" id="SSF46785">
    <property type="entry name" value="Winged helix' DNA-binding domain"/>
    <property type="match status" value="1"/>
</dbReference>
<evidence type="ECO:0000256" key="3">
    <source>
        <dbReference type="ARBA" id="ARBA00022691"/>
    </source>
</evidence>
<dbReference type="Gene3D" id="3.40.50.150">
    <property type="entry name" value="Vaccinia Virus protein VP39"/>
    <property type="match status" value="1"/>
</dbReference>
<dbReference type="PANTHER" id="PTHR43712">
    <property type="entry name" value="PUTATIVE (AFU_ORTHOLOGUE AFUA_4G14580)-RELATED"/>
    <property type="match status" value="1"/>
</dbReference>
<dbReference type="InterPro" id="IPR016461">
    <property type="entry name" value="COMT-like"/>
</dbReference>
<evidence type="ECO:0000259" key="4">
    <source>
        <dbReference type="Pfam" id="PF00891"/>
    </source>
</evidence>
<dbReference type="Pfam" id="PF00891">
    <property type="entry name" value="Methyltransf_2"/>
    <property type="match status" value="1"/>
</dbReference>
<organism evidence="6 7">
    <name type="scientific">Streptomyces hazeniae</name>
    <dbReference type="NCBI Taxonomy" id="3075538"/>
    <lineage>
        <taxon>Bacteria</taxon>
        <taxon>Bacillati</taxon>
        <taxon>Actinomycetota</taxon>
        <taxon>Actinomycetes</taxon>
        <taxon>Kitasatosporales</taxon>
        <taxon>Streptomycetaceae</taxon>
        <taxon>Streptomyces</taxon>
    </lineage>
</organism>
<evidence type="ECO:0000256" key="2">
    <source>
        <dbReference type="ARBA" id="ARBA00022679"/>
    </source>
</evidence>
<dbReference type="GO" id="GO:0008168">
    <property type="term" value="F:methyltransferase activity"/>
    <property type="evidence" value="ECO:0007669"/>
    <property type="project" value="UniProtKB-KW"/>
</dbReference>
<proteinExistence type="predicted"/>
<dbReference type="PIRSF" id="PIRSF005739">
    <property type="entry name" value="O-mtase"/>
    <property type="match status" value="1"/>
</dbReference>
<name>A0ABU2NL04_9ACTN</name>
<dbReference type="Gene3D" id="1.10.287.1350">
    <property type="match status" value="1"/>
</dbReference>